<feature type="transmembrane region" description="Helical" evidence="1">
    <location>
        <begin position="361"/>
        <end position="380"/>
    </location>
</feature>
<feature type="transmembrane region" description="Helical" evidence="1">
    <location>
        <begin position="233"/>
        <end position="259"/>
    </location>
</feature>
<protein>
    <recommendedName>
        <fullName evidence="4">Transmembrane protein</fullName>
    </recommendedName>
</protein>
<feature type="transmembrane region" description="Helical" evidence="1">
    <location>
        <begin position="337"/>
        <end position="354"/>
    </location>
</feature>
<evidence type="ECO:0000256" key="1">
    <source>
        <dbReference type="SAM" id="Phobius"/>
    </source>
</evidence>
<keyword evidence="3" id="KW-1185">Reference proteome</keyword>
<feature type="transmembrane region" description="Helical" evidence="1">
    <location>
        <begin position="158"/>
        <end position="175"/>
    </location>
</feature>
<dbReference type="EMBL" id="CP091196">
    <property type="protein sequence ID" value="UQS22269.1"/>
    <property type="molecule type" value="Genomic_DNA"/>
</dbReference>
<organism evidence="2 3">
    <name type="scientific">Amycolatopsis thermalba</name>
    <dbReference type="NCBI Taxonomy" id="944492"/>
    <lineage>
        <taxon>Bacteria</taxon>
        <taxon>Bacillati</taxon>
        <taxon>Actinomycetota</taxon>
        <taxon>Actinomycetes</taxon>
        <taxon>Pseudonocardiales</taxon>
        <taxon>Pseudonocardiaceae</taxon>
        <taxon>Amycolatopsis</taxon>
    </lineage>
</organism>
<feature type="transmembrane region" description="Helical" evidence="1">
    <location>
        <begin position="23"/>
        <end position="42"/>
    </location>
</feature>
<feature type="transmembrane region" description="Helical" evidence="1">
    <location>
        <begin position="279"/>
        <end position="299"/>
    </location>
</feature>
<keyword evidence="1" id="KW-0812">Transmembrane</keyword>
<reference evidence="2" key="1">
    <citation type="submission" date="2022-01" db="EMBL/GenBank/DDBJ databases">
        <title>PSI-footprinting approach for the identification of protein synthesis inhibitor producers.</title>
        <authorList>
            <person name="Handel F."/>
            <person name="Kulik A."/>
            <person name="Wex K.W."/>
            <person name="Berscheid A."/>
            <person name="Saur J.S."/>
            <person name="Winkler A."/>
            <person name="Wibberg D."/>
            <person name="Kalinowski J."/>
            <person name="Broetz-Oesterhelt H."/>
            <person name="Mast Y."/>
        </authorList>
    </citation>
    <scope>NUCLEOTIDE SEQUENCE</scope>
    <source>
        <strain evidence="2">KNN 49.3e</strain>
    </source>
</reference>
<evidence type="ECO:0000313" key="2">
    <source>
        <dbReference type="EMBL" id="UQS22269.1"/>
    </source>
</evidence>
<feature type="transmembrane region" description="Helical" evidence="1">
    <location>
        <begin position="311"/>
        <end position="331"/>
    </location>
</feature>
<feature type="transmembrane region" description="Helical" evidence="1">
    <location>
        <begin position="100"/>
        <end position="120"/>
    </location>
</feature>
<feature type="transmembrane region" description="Helical" evidence="1">
    <location>
        <begin position="187"/>
        <end position="203"/>
    </location>
</feature>
<evidence type="ECO:0000313" key="3">
    <source>
        <dbReference type="Proteomes" id="UP000830158"/>
    </source>
</evidence>
<sequence>MTKPAIDARVAAEPADRRDRRPWLWPVVTLVLVAGLGGVWLWSGPAPMSAPWDVFILLDGAYRMTGGQVPSTDFENPIGPLVYGLVSLGMKVQAVPSLTAVVYAGALFLAITAPLAWFVARRRLPAVHAAGFTVFLALLVVTPRPLGYSPWTTTYAMLYNRYGWVLYATLLLLVLIRPRAPLTTRRVVAEGLVLGFLLGLMFYCKANFFAAGAAAVVVGLVLGTLPRNLRFGAAAVAAFLGVAVVMRLTFGIGIAGYLADLVHAGGSQGGQRLGMLMRSAAYTAPVLLLTAAVVVALILRARRLELPSRPILKTAVAAGYVWVSSVLVASANTAEHGDLPALVVLPLLLLVVLAPKVRTPALVLAGVAVLVAATAGPIAGKDTLALGRAASEHGYVAAPPASQRMAAPGLRDFVVPADAQWQTAYRTANAVPAMINDGVALLRRHAGPADTVATIALANPFSFALSLPPATGGPLWWDVGISFDRSVHPDADRAFGNVDWVMIPRLTEGQGCCAETVTALREVYGAYLAEHFTEAEITADWILLARTR</sequence>
<dbReference type="Proteomes" id="UP000830158">
    <property type="component" value="Chromosome"/>
</dbReference>
<keyword evidence="1" id="KW-0472">Membrane</keyword>
<evidence type="ECO:0008006" key="4">
    <source>
        <dbReference type="Google" id="ProtNLM"/>
    </source>
</evidence>
<gene>
    <name evidence="2" type="ORF">L1857_05235</name>
</gene>
<feature type="transmembrane region" description="Helical" evidence="1">
    <location>
        <begin position="209"/>
        <end position="226"/>
    </location>
</feature>
<dbReference type="RefSeq" id="WP_116111667.1">
    <property type="nucleotide sequence ID" value="NZ_CP091196.1"/>
</dbReference>
<feature type="transmembrane region" description="Helical" evidence="1">
    <location>
        <begin position="127"/>
        <end position="146"/>
    </location>
</feature>
<keyword evidence="1" id="KW-1133">Transmembrane helix</keyword>
<accession>A0ABY4NNT2</accession>
<name>A0ABY4NNT2_9PSEU</name>
<proteinExistence type="predicted"/>